<dbReference type="Gene3D" id="2.160.10.10">
    <property type="entry name" value="Hexapeptide repeat proteins"/>
    <property type="match status" value="1"/>
</dbReference>
<dbReference type="GO" id="GO:0016746">
    <property type="term" value="F:acyltransferase activity"/>
    <property type="evidence" value="ECO:0007669"/>
    <property type="project" value="UniProtKB-KW"/>
</dbReference>
<dbReference type="EMBL" id="JBHTOG010000003">
    <property type="protein sequence ID" value="MFD1431284.1"/>
    <property type="molecule type" value="Genomic_DNA"/>
</dbReference>
<keyword evidence="8" id="KW-1185">Reference proteome</keyword>
<evidence type="ECO:0000256" key="1">
    <source>
        <dbReference type="ARBA" id="ARBA00007274"/>
    </source>
</evidence>
<keyword evidence="3" id="KW-0677">Repeat</keyword>
<dbReference type="PANTHER" id="PTHR43017">
    <property type="entry name" value="GALACTOSIDE O-ACETYLTRANSFERASE"/>
    <property type="match status" value="1"/>
</dbReference>
<feature type="domain" description="Maltose/galactoside acetyltransferase" evidence="6">
    <location>
        <begin position="7"/>
        <end position="61"/>
    </location>
</feature>
<dbReference type="InterPro" id="IPR024688">
    <property type="entry name" value="Mac_dom"/>
</dbReference>
<dbReference type="Pfam" id="PF00132">
    <property type="entry name" value="Hexapep"/>
    <property type="match status" value="1"/>
</dbReference>
<comment type="similarity">
    <text evidence="1 5">Belongs to the transferase hexapeptide repeat family.</text>
</comment>
<evidence type="ECO:0000256" key="2">
    <source>
        <dbReference type="ARBA" id="ARBA00022679"/>
    </source>
</evidence>
<organism evidence="7 8">
    <name type="scientific">Lacticaseibacillus yichunensis</name>
    <dbReference type="NCBI Taxonomy" id="2486015"/>
    <lineage>
        <taxon>Bacteria</taxon>
        <taxon>Bacillati</taxon>
        <taxon>Bacillota</taxon>
        <taxon>Bacilli</taxon>
        <taxon>Lactobacillales</taxon>
        <taxon>Lactobacillaceae</taxon>
        <taxon>Lacticaseibacillus</taxon>
    </lineage>
</organism>
<evidence type="ECO:0000259" key="6">
    <source>
        <dbReference type="SMART" id="SM01266"/>
    </source>
</evidence>
<evidence type="ECO:0000313" key="8">
    <source>
        <dbReference type="Proteomes" id="UP001597192"/>
    </source>
</evidence>
<dbReference type="EC" id="2.3.1.-" evidence="5"/>
<keyword evidence="4 5" id="KW-0012">Acyltransferase</keyword>
<evidence type="ECO:0000256" key="5">
    <source>
        <dbReference type="RuleBase" id="RU367021"/>
    </source>
</evidence>
<dbReference type="SMART" id="SM01266">
    <property type="entry name" value="Mac"/>
    <property type="match status" value="1"/>
</dbReference>
<dbReference type="SUPFAM" id="SSF51161">
    <property type="entry name" value="Trimeric LpxA-like enzymes"/>
    <property type="match status" value="1"/>
</dbReference>
<dbReference type="InterPro" id="IPR039369">
    <property type="entry name" value="LacA-like"/>
</dbReference>
<proteinExistence type="inferred from homology"/>
<dbReference type="CDD" id="cd03357">
    <property type="entry name" value="LbH_MAT_GAT"/>
    <property type="match status" value="1"/>
</dbReference>
<sequence>MSDMTEKARSFTEHLYQPYAPELVEERDETIKKVYDYNHIYPLDRPAREAKLREILGGVGKTPVIEQPFFTTYGSNTTVGDNFYMNVNGKLMDSGKITIGDNVFIAPNVCIITEQHPLNVEQRNEGLEYTHPITIGNNVWIATNVNVLPGVTIGDNCVIGAGSVVTRDIPANSLAVGVPAKVIRHLDNARED</sequence>
<evidence type="ECO:0000313" key="7">
    <source>
        <dbReference type="EMBL" id="MFD1431284.1"/>
    </source>
</evidence>
<dbReference type="PANTHER" id="PTHR43017:SF1">
    <property type="entry name" value="ACETYLTRANSFERASE YJL218W-RELATED"/>
    <property type="match status" value="1"/>
</dbReference>
<comment type="caution">
    <text evidence="7">The sequence shown here is derived from an EMBL/GenBank/DDBJ whole genome shotgun (WGS) entry which is preliminary data.</text>
</comment>
<evidence type="ECO:0000256" key="4">
    <source>
        <dbReference type="ARBA" id="ARBA00023315"/>
    </source>
</evidence>
<dbReference type="Pfam" id="PF12464">
    <property type="entry name" value="Mac"/>
    <property type="match status" value="1"/>
</dbReference>
<dbReference type="InterPro" id="IPR011004">
    <property type="entry name" value="Trimer_LpxA-like_sf"/>
</dbReference>
<dbReference type="Proteomes" id="UP001597192">
    <property type="component" value="Unassembled WGS sequence"/>
</dbReference>
<dbReference type="InterPro" id="IPR001451">
    <property type="entry name" value="Hexapep"/>
</dbReference>
<evidence type="ECO:0000256" key="3">
    <source>
        <dbReference type="ARBA" id="ARBA00022737"/>
    </source>
</evidence>
<protein>
    <recommendedName>
        <fullName evidence="5">Acetyltransferase</fullName>
        <ecNumber evidence="5">2.3.1.-</ecNumber>
    </recommendedName>
</protein>
<name>A0ABW4CMA5_9LACO</name>
<reference evidence="8" key="1">
    <citation type="journal article" date="2019" name="Int. J. Syst. Evol. Microbiol.">
        <title>The Global Catalogue of Microorganisms (GCM) 10K type strain sequencing project: providing services to taxonomists for standard genome sequencing and annotation.</title>
        <authorList>
            <consortium name="The Broad Institute Genomics Platform"/>
            <consortium name="The Broad Institute Genome Sequencing Center for Infectious Disease"/>
            <person name="Wu L."/>
            <person name="Ma J."/>
        </authorList>
    </citation>
    <scope>NUCLEOTIDE SEQUENCE [LARGE SCALE GENOMIC DNA]</scope>
    <source>
        <strain evidence="8">CCM 8947</strain>
    </source>
</reference>
<accession>A0ABW4CMA5</accession>
<dbReference type="RefSeq" id="WP_225423166.1">
    <property type="nucleotide sequence ID" value="NZ_JBHTOG010000003.1"/>
</dbReference>
<keyword evidence="2 5" id="KW-0808">Transferase</keyword>
<gene>
    <name evidence="7" type="ORF">ACFQ47_00995</name>
</gene>